<keyword evidence="2" id="KW-1185">Reference proteome</keyword>
<dbReference type="EMBL" id="BAABHJ010000021">
    <property type="protein sequence ID" value="GAA4612847.1"/>
    <property type="molecule type" value="Genomic_DNA"/>
</dbReference>
<reference evidence="2" key="1">
    <citation type="journal article" date="2019" name="Int. J. Syst. Evol. Microbiol.">
        <title>The Global Catalogue of Microorganisms (GCM) 10K type strain sequencing project: providing services to taxonomists for standard genome sequencing and annotation.</title>
        <authorList>
            <consortium name="The Broad Institute Genomics Platform"/>
            <consortium name="The Broad Institute Genome Sequencing Center for Infectious Disease"/>
            <person name="Wu L."/>
            <person name="Ma J."/>
        </authorList>
    </citation>
    <scope>NUCLEOTIDE SEQUENCE [LARGE SCALE GENOMIC DNA]</scope>
    <source>
        <strain evidence="2">JCM 17938</strain>
    </source>
</reference>
<organism evidence="1 2">
    <name type="scientific">Actinoallomurus liliacearum</name>
    <dbReference type="NCBI Taxonomy" id="1080073"/>
    <lineage>
        <taxon>Bacteria</taxon>
        <taxon>Bacillati</taxon>
        <taxon>Actinomycetota</taxon>
        <taxon>Actinomycetes</taxon>
        <taxon>Streptosporangiales</taxon>
        <taxon>Thermomonosporaceae</taxon>
        <taxon>Actinoallomurus</taxon>
    </lineage>
</organism>
<proteinExistence type="predicted"/>
<comment type="caution">
    <text evidence="1">The sequence shown here is derived from an EMBL/GenBank/DDBJ whole genome shotgun (WGS) entry which is preliminary data.</text>
</comment>
<dbReference type="NCBIfam" id="TIGR02547">
    <property type="entry name" value="casA_cse1"/>
    <property type="match status" value="1"/>
</dbReference>
<dbReference type="InterPro" id="IPR013381">
    <property type="entry name" value="CRISPR-assoc_prot_Cse1"/>
</dbReference>
<dbReference type="Gene3D" id="1.10.132.100">
    <property type="match status" value="1"/>
</dbReference>
<sequence length="552" mass="60789">MPTFSLIHEPWLWVRLRGGERELLSLIDVLWCSHEIDDLIVELPTQKPAILRQVLLPVLAGALGLPADHKQWVRRFTAGRFTDAERDQIHHYLDERQERFDLFHPQTPFAQVADLRSAKGETKGTALIVATAAQGNNVPLFASRTEGDPLPLTPAQAARWLIHTHCWDTAAIKTGAVGDPQVKSGKTVGNPTGPLGQLGVVTPGGRTLFETLLLNSPIGSAAIAGTAHWERPIAGPTWQMRAPDGLLDLWTWQARRIRLFPEETPEGIRVSRVLVAAGDRLAGFEDLEWHTAWTYPKARRTGTVRRPRRHVPGKAIWRGLDALLTLEPPPQDEDAYQTSRLLIQLADLQEHGTITGDYPLQLETFGIAYGTQSAVIEDVLHDAIPLPVAALHTDSDAYLLLLEASQQAENLARAVNGLSADLRRAVGADPIPWDKGQRPGELVLHALDPLIRRLLAGVRHAGDDIAVLQRGQLAWEKAAYRETRQVAEPLFAAVPASAFIGREAKQGGKTATYSLGSAERDFRRRLNQILPRAAEDRAEVNRSQAADLTSEG</sequence>
<dbReference type="CDD" id="cd09729">
    <property type="entry name" value="Cse1_I-E"/>
    <property type="match status" value="1"/>
</dbReference>
<name>A0ABP8TSK8_9ACTN</name>
<evidence type="ECO:0000313" key="2">
    <source>
        <dbReference type="Proteomes" id="UP001500212"/>
    </source>
</evidence>
<dbReference type="Proteomes" id="UP001500212">
    <property type="component" value="Unassembled WGS sequence"/>
</dbReference>
<protein>
    <submittedName>
        <fullName evidence="1">Type I-E CRISPR-associated protein Cse1/CasA</fullName>
    </submittedName>
</protein>
<dbReference type="Pfam" id="PF09481">
    <property type="entry name" value="CRISPR_Cse1"/>
    <property type="match status" value="1"/>
</dbReference>
<gene>
    <name evidence="1" type="primary">casA_2</name>
    <name evidence="1" type="ORF">GCM10023195_55340</name>
</gene>
<evidence type="ECO:0000313" key="1">
    <source>
        <dbReference type="EMBL" id="GAA4612847.1"/>
    </source>
</evidence>
<accession>A0ABP8TSK8</accession>
<dbReference type="RefSeq" id="WP_345360638.1">
    <property type="nucleotide sequence ID" value="NZ_BAABHJ010000021.1"/>
</dbReference>